<dbReference type="AlphaFoldDB" id="D4B7Q5"/>
<protein>
    <submittedName>
        <fullName evidence="1">Uncharacterized protein</fullName>
    </submittedName>
</protein>
<dbReference type="RefSeq" id="WP_006684021.1">
    <property type="nucleotide sequence ID" value="NZ_GG730299.1"/>
</dbReference>
<dbReference type="eggNOG" id="ENOG5033BSV">
    <property type="taxonomic scope" value="Bacteria"/>
</dbReference>
<dbReference type="EMBL" id="ABWL02000002">
    <property type="protein sequence ID" value="EFE10408.1"/>
    <property type="molecule type" value="Genomic_DNA"/>
</dbReference>
<comment type="caution">
    <text evidence="1">The sequence shown here is derived from an EMBL/GenBank/DDBJ whole genome shotgun (WGS) entry which is preliminary data.</text>
</comment>
<gene>
    <name evidence="1" type="ORF">CIT292_06578</name>
</gene>
<dbReference type="HOGENOM" id="CLU_146563_0_0_6"/>
<dbReference type="Proteomes" id="UP000003880">
    <property type="component" value="Unassembled WGS sequence"/>
</dbReference>
<evidence type="ECO:0000313" key="1">
    <source>
        <dbReference type="EMBL" id="EFE10408.1"/>
    </source>
</evidence>
<dbReference type="Pfam" id="PF22011">
    <property type="entry name" value="DUF6931"/>
    <property type="match status" value="1"/>
</dbReference>
<sequence>MAQHQSHVQQLLASGEWEAALQQWVQAFPLKVVGIQLAAFMREAMPAAGSALLEAIERGFQQPDDGVRWQVFEQAKKVGFSTPVGALGLSLFWAYGSMTPAEQEPVYPDPALSPRLMYCALVMLAVQLVEDPVEGATLLFSRCSAGEGA</sequence>
<evidence type="ECO:0000313" key="2">
    <source>
        <dbReference type="Proteomes" id="UP000003880"/>
    </source>
</evidence>
<dbReference type="InterPro" id="IPR053855">
    <property type="entry name" value="DUF6931"/>
</dbReference>
<name>D4B7Q5_9ENTR</name>
<proteinExistence type="predicted"/>
<organism evidence="1 2">
    <name type="scientific">Citrobacter youngae ATCC 29220</name>
    <dbReference type="NCBI Taxonomy" id="500640"/>
    <lineage>
        <taxon>Bacteria</taxon>
        <taxon>Pseudomonadati</taxon>
        <taxon>Pseudomonadota</taxon>
        <taxon>Gammaproteobacteria</taxon>
        <taxon>Enterobacterales</taxon>
        <taxon>Enterobacteriaceae</taxon>
        <taxon>Citrobacter</taxon>
        <taxon>Citrobacter freundii complex</taxon>
    </lineage>
</organism>
<accession>D4B7Q5</accession>
<reference evidence="1 2" key="1">
    <citation type="submission" date="2010-02" db="EMBL/GenBank/DDBJ databases">
        <authorList>
            <person name="Weinstock G."/>
            <person name="Sodergren E."/>
            <person name="Clifton S."/>
            <person name="Fulton L."/>
            <person name="Fulton B."/>
            <person name="Courtney L."/>
            <person name="Fronick C."/>
            <person name="Harrison M."/>
            <person name="Strong C."/>
            <person name="Farmer C."/>
            <person name="Delahaunty K."/>
            <person name="Markovic C."/>
            <person name="Hall O."/>
            <person name="Minx P."/>
            <person name="Tomlinson C."/>
            <person name="Mitreva M."/>
            <person name="Nelson J."/>
            <person name="Hou S."/>
            <person name="Wollam A."/>
            <person name="Pepin K.H."/>
            <person name="Johnson M."/>
            <person name="Bhonagiri V."/>
            <person name="Zhang X."/>
            <person name="Suruliraj S."/>
            <person name="Warren W."/>
            <person name="Chinwalla A."/>
            <person name="Mardis E.R."/>
            <person name="Wilson R.K."/>
        </authorList>
    </citation>
    <scope>NUCLEOTIDE SEQUENCE [LARGE SCALE GENOMIC DNA]</scope>
    <source>
        <strain evidence="1 2">ATCC 29220</strain>
    </source>
</reference>